<evidence type="ECO:0000313" key="2">
    <source>
        <dbReference type="Proteomes" id="UP000429595"/>
    </source>
</evidence>
<dbReference type="EMBL" id="WEIO01000021">
    <property type="protein sequence ID" value="KAB7704029.1"/>
    <property type="molecule type" value="Genomic_DNA"/>
</dbReference>
<keyword evidence="2" id="KW-1185">Reference proteome</keyword>
<organism evidence="1 2">
    <name type="scientific">Bacillus aerolatus</name>
    <dbReference type="NCBI Taxonomy" id="2653354"/>
    <lineage>
        <taxon>Bacteria</taxon>
        <taxon>Bacillati</taxon>
        <taxon>Bacillota</taxon>
        <taxon>Bacilli</taxon>
        <taxon>Bacillales</taxon>
        <taxon>Bacillaceae</taxon>
        <taxon>Bacillus</taxon>
    </lineage>
</organism>
<comment type="caution">
    <text evidence="1">The sequence shown here is derived from an EMBL/GenBank/DDBJ whole genome shotgun (WGS) entry which is preliminary data.</text>
</comment>
<dbReference type="AlphaFoldDB" id="A0A6I1FFC4"/>
<proteinExistence type="predicted"/>
<protein>
    <submittedName>
        <fullName evidence="1">Uncharacterized protein</fullName>
    </submittedName>
</protein>
<sequence>MPGFGEKDAKTKTVATQPVVLKAIAKLTYDFAFGRQNDEQLLNKLLDDVTDINFSHENLMWRYYHLTPEEIEQHGFVGLKDYLPDNSTGNRDIGNYDQDTGWMRFGSKHNDIFPIIGDMIRWKLNLPSRHKS</sequence>
<reference evidence="1 2" key="1">
    <citation type="submission" date="2019-10" db="EMBL/GenBank/DDBJ databases">
        <title>Bacillus aerolatum sp. nov., isolated from bioaerosol of sport playgrounds.</title>
        <authorList>
            <person name="Chen P."/>
            <person name="Zhang G."/>
        </authorList>
    </citation>
    <scope>NUCLEOTIDE SEQUENCE [LARGE SCALE GENOMIC DNA]</scope>
    <source>
        <strain evidence="1 2">CX253</strain>
    </source>
</reference>
<accession>A0A6I1FFC4</accession>
<evidence type="ECO:0000313" key="1">
    <source>
        <dbReference type="EMBL" id="KAB7704029.1"/>
    </source>
</evidence>
<dbReference type="Proteomes" id="UP000429595">
    <property type="component" value="Unassembled WGS sequence"/>
</dbReference>
<name>A0A6I1FFC4_9BACI</name>
<gene>
    <name evidence="1" type="ORF">F9802_19180</name>
</gene>